<comment type="caution">
    <text evidence="9">The sequence shown here is derived from an EMBL/GenBank/DDBJ whole genome shotgun (WGS) entry which is preliminary data.</text>
</comment>
<feature type="binding site" evidence="6">
    <location>
        <position position="340"/>
    </location>
    <ligand>
        <name>Mg(2+)</name>
        <dbReference type="ChEBI" id="CHEBI:18420"/>
        <label>1</label>
    </ligand>
</feature>
<feature type="binding site" evidence="6">
    <location>
        <position position="92"/>
    </location>
    <ligand>
        <name>Mg(2+)</name>
        <dbReference type="ChEBI" id="CHEBI:18420"/>
        <label>1</label>
    </ligand>
</feature>
<feature type="active site" description="Proton acceptor" evidence="5">
    <location>
        <position position="340"/>
    </location>
</feature>
<evidence type="ECO:0000313" key="10">
    <source>
        <dbReference type="Proteomes" id="UP001172673"/>
    </source>
</evidence>
<dbReference type="Pfam" id="PF03372">
    <property type="entry name" value="Exo_endo_phos"/>
    <property type="match status" value="1"/>
</dbReference>
<feature type="binding site" evidence="6">
    <location>
        <position position="53"/>
    </location>
    <ligand>
        <name>Mg(2+)</name>
        <dbReference type="ChEBI" id="CHEBI:18420"/>
        <label>1</label>
    </ligand>
</feature>
<keyword evidence="2 6" id="KW-0479">Metal-binding</keyword>
<dbReference type="GO" id="GO:0003906">
    <property type="term" value="F:DNA-(apurinic or apyrimidinic site) endonuclease activity"/>
    <property type="evidence" value="ECO:0007669"/>
    <property type="project" value="TreeGrafter"/>
</dbReference>
<feature type="binding site" evidence="6">
    <location>
        <position position="339"/>
    </location>
    <ligand>
        <name>Mg(2+)</name>
        <dbReference type="ChEBI" id="CHEBI:18420"/>
        <label>1</label>
    </ligand>
</feature>
<dbReference type="PANTHER" id="PTHR22748">
    <property type="entry name" value="AP ENDONUCLEASE"/>
    <property type="match status" value="1"/>
</dbReference>
<feature type="active site" description="Proton donor/acceptor" evidence="5">
    <location>
        <position position="236"/>
    </location>
</feature>
<dbReference type="SUPFAM" id="SSF56219">
    <property type="entry name" value="DNase I-like"/>
    <property type="match status" value="1"/>
</dbReference>
<evidence type="ECO:0000256" key="5">
    <source>
        <dbReference type="PIRSR" id="PIRSR604808-1"/>
    </source>
</evidence>
<dbReference type="PROSITE" id="PS51435">
    <property type="entry name" value="AP_NUCLEASE_F1_4"/>
    <property type="match status" value="1"/>
</dbReference>
<evidence type="ECO:0000256" key="1">
    <source>
        <dbReference type="ARBA" id="ARBA00007092"/>
    </source>
</evidence>
<feature type="site" description="Transition state stabilizer" evidence="7">
    <location>
        <position position="238"/>
    </location>
</feature>
<comment type="cofactor">
    <cofactor evidence="6">
        <name>Mg(2+)</name>
        <dbReference type="ChEBI" id="CHEBI:18420"/>
    </cofactor>
    <cofactor evidence="6">
        <name>Mn(2+)</name>
        <dbReference type="ChEBI" id="CHEBI:29035"/>
    </cofactor>
    <text evidence="6">Probably binds two magnesium or manganese ions per subunit.</text>
</comment>
<dbReference type="InterPro" id="IPR004808">
    <property type="entry name" value="AP_endonuc_1"/>
</dbReference>
<dbReference type="InterPro" id="IPR005135">
    <property type="entry name" value="Endo/exonuclease/phosphatase"/>
</dbReference>
<evidence type="ECO:0000256" key="3">
    <source>
        <dbReference type="ARBA" id="ARBA00022801"/>
    </source>
</evidence>
<dbReference type="Gene3D" id="3.60.10.10">
    <property type="entry name" value="Endonuclease/exonuclease/phosphatase"/>
    <property type="match status" value="1"/>
</dbReference>
<feature type="site" description="Important for catalytic activity" evidence="7">
    <location>
        <position position="308"/>
    </location>
</feature>
<evidence type="ECO:0000313" key="9">
    <source>
        <dbReference type="EMBL" id="KAJ9607448.1"/>
    </source>
</evidence>
<evidence type="ECO:0000259" key="8">
    <source>
        <dbReference type="Pfam" id="PF03372"/>
    </source>
</evidence>
<accession>A0AA39CGP3</accession>
<dbReference type="Proteomes" id="UP001172673">
    <property type="component" value="Unassembled WGS sequence"/>
</dbReference>
<proteinExistence type="inferred from homology"/>
<dbReference type="GO" id="GO:0005634">
    <property type="term" value="C:nucleus"/>
    <property type="evidence" value="ECO:0007669"/>
    <property type="project" value="TreeGrafter"/>
</dbReference>
<dbReference type="GO" id="GO:0046872">
    <property type="term" value="F:metal ion binding"/>
    <property type="evidence" value="ECO:0007669"/>
    <property type="project" value="UniProtKB-KW"/>
</dbReference>
<keyword evidence="3" id="KW-0378">Hydrolase</keyword>
<evidence type="ECO:0000256" key="4">
    <source>
        <dbReference type="ARBA" id="ARBA00022842"/>
    </source>
</evidence>
<dbReference type="GO" id="GO:0008311">
    <property type="term" value="F:double-stranded DNA 3'-5' DNA exonuclease activity"/>
    <property type="evidence" value="ECO:0007669"/>
    <property type="project" value="TreeGrafter"/>
</dbReference>
<dbReference type="EMBL" id="JAPDRK010000012">
    <property type="protein sequence ID" value="KAJ9607448.1"/>
    <property type="molecule type" value="Genomic_DNA"/>
</dbReference>
<feature type="binding site" evidence="6">
    <location>
        <position position="238"/>
    </location>
    <ligand>
        <name>Mg(2+)</name>
        <dbReference type="ChEBI" id="CHEBI:18420"/>
        <label>1</label>
    </ligand>
</feature>
<keyword evidence="10" id="KW-1185">Reference proteome</keyword>
<keyword evidence="4 6" id="KW-0460">Magnesium</keyword>
<feature type="binding site" evidence="6">
    <location>
        <position position="236"/>
    </location>
    <ligand>
        <name>Mg(2+)</name>
        <dbReference type="ChEBI" id="CHEBI:18420"/>
        <label>1</label>
    </ligand>
</feature>
<keyword evidence="6" id="KW-0464">Manganese</keyword>
<dbReference type="GO" id="GO:0006284">
    <property type="term" value="P:base-excision repair"/>
    <property type="evidence" value="ECO:0007669"/>
    <property type="project" value="TreeGrafter"/>
</dbReference>
<dbReference type="PANTHER" id="PTHR22748:SF14">
    <property type="entry name" value="ENDONUCLEASE_EXONUCLEASE_PHOSPHATASE DOMAIN-CONTAINING PROTEIN"/>
    <property type="match status" value="1"/>
</dbReference>
<gene>
    <name evidence="9" type="ORF">H2200_008521</name>
</gene>
<feature type="site" description="Interaction with DNA substrate" evidence="7">
    <location>
        <position position="340"/>
    </location>
</feature>
<sequence>MTPTLKRSLSSAERSISPPALRRKVAQTTDSIPTANTWSSTAGRRQLRIFSWNVNGVGPFLQRQLSFDSSSVSPLRAFLKRHQWPQLVCLQEVKISSKDTATQRQLEAAANDQSSTDEPYYTIWFSLPRDQYNATGFGGKVHGVASLIRNDFTSMLGLTRRPDWDLEGRVLIHECEIRLVIINGYWVNGTENPYRDPDTGKVSGTRHDHKLRFHQHMLEEVLRLQGEGRHVVLVGDMNIARARIDGHPNLRTSPVQHVKNRADFNSKFFTDEKGMRGIDVFRDVHGDTRKYTYHPRGRKWGESGDRVDLIIVDRALNNDLGAVTGTDICDSPQERGHSDHVPLWISIDLSKLGSQTHVCTLGRKCL</sequence>
<evidence type="ECO:0000256" key="6">
    <source>
        <dbReference type="PIRSR" id="PIRSR604808-2"/>
    </source>
</evidence>
<dbReference type="AlphaFoldDB" id="A0AA39CGP3"/>
<evidence type="ECO:0000256" key="7">
    <source>
        <dbReference type="PIRSR" id="PIRSR604808-3"/>
    </source>
</evidence>
<dbReference type="InterPro" id="IPR036691">
    <property type="entry name" value="Endo/exonu/phosph_ase_sf"/>
</dbReference>
<protein>
    <recommendedName>
        <fullName evidence="8">Endonuclease/exonuclease/phosphatase domain-containing protein</fullName>
    </recommendedName>
</protein>
<comment type="similarity">
    <text evidence="1">Belongs to the DNA repair enzymes AP/ExoA family.</text>
</comment>
<reference evidence="9" key="1">
    <citation type="submission" date="2022-10" db="EMBL/GenBank/DDBJ databases">
        <title>Culturing micro-colonial fungi from biological soil crusts in the Mojave desert and describing Neophaeococcomyces mojavensis, and introducing the new genera and species Taxawa tesnikishii.</title>
        <authorList>
            <person name="Kurbessoian T."/>
            <person name="Stajich J.E."/>
        </authorList>
    </citation>
    <scope>NUCLEOTIDE SEQUENCE</scope>
    <source>
        <strain evidence="9">TK_41</strain>
    </source>
</reference>
<organism evidence="9 10">
    <name type="scientific">Cladophialophora chaetospira</name>
    <dbReference type="NCBI Taxonomy" id="386627"/>
    <lineage>
        <taxon>Eukaryota</taxon>
        <taxon>Fungi</taxon>
        <taxon>Dikarya</taxon>
        <taxon>Ascomycota</taxon>
        <taxon>Pezizomycotina</taxon>
        <taxon>Eurotiomycetes</taxon>
        <taxon>Chaetothyriomycetidae</taxon>
        <taxon>Chaetothyriales</taxon>
        <taxon>Herpotrichiellaceae</taxon>
        <taxon>Cladophialophora</taxon>
    </lineage>
</organism>
<feature type="active site" evidence="5">
    <location>
        <position position="185"/>
    </location>
</feature>
<feature type="domain" description="Endonuclease/exonuclease/phosphatase" evidence="8">
    <location>
        <begin position="51"/>
        <end position="301"/>
    </location>
</feature>
<name>A0AA39CGP3_9EURO</name>
<evidence type="ECO:0000256" key="2">
    <source>
        <dbReference type="ARBA" id="ARBA00022723"/>
    </source>
</evidence>
<dbReference type="GO" id="GO:0008081">
    <property type="term" value="F:phosphoric diester hydrolase activity"/>
    <property type="evidence" value="ECO:0007669"/>
    <property type="project" value="TreeGrafter"/>
</dbReference>